<evidence type="ECO:0000256" key="1">
    <source>
        <dbReference type="SAM" id="Phobius"/>
    </source>
</evidence>
<keyword evidence="1" id="KW-1133">Transmembrane helix</keyword>
<keyword evidence="1" id="KW-0472">Membrane</keyword>
<dbReference type="Proteomes" id="UP000284333">
    <property type="component" value="Unassembled WGS sequence"/>
</dbReference>
<comment type="caution">
    <text evidence="2">The sequence shown here is derived from an EMBL/GenBank/DDBJ whole genome shotgun (WGS) entry which is preliminary data.</text>
</comment>
<dbReference type="EMBL" id="RKLN01000004">
    <property type="protein sequence ID" value="RVW02498.1"/>
    <property type="molecule type" value="Genomic_DNA"/>
</dbReference>
<organism evidence="2 3">
    <name type="scientific">Rhodococcus spongiicola</name>
    <dbReference type="NCBI Taxonomy" id="2487352"/>
    <lineage>
        <taxon>Bacteria</taxon>
        <taxon>Bacillati</taxon>
        <taxon>Actinomycetota</taxon>
        <taxon>Actinomycetes</taxon>
        <taxon>Mycobacteriales</taxon>
        <taxon>Nocardiaceae</taxon>
        <taxon>Rhodococcus</taxon>
    </lineage>
</organism>
<reference evidence="2 3" key="1">
    <citation type="submission" date="2018-11" db="EMBL/GenBank/DDBJ databases">
        <title>Rhodococcus spongicola sp. nov. and Rhodococcus xishaensis sp. nov. from marine sponges.</title>
        <authorList>
            <person name="Li L."/>
            <person name="Lin H.W."/>
        </authorList>
    </citation>
    <scope>NUCLEOTIDE SEQUENCE [LARGE SCALE GENOMIC DNA]</scope>
    <source>
        <strain evidence="2 3">LHW50502</strain>
    </source>
</reference>
<keyword evidence="1" id="KW-0812">Transmembrane</keyword>
<accession>A0A3S3ZK03</accession>
<evidence type="ECO:0000313" key="2">
    <source>
        <dbReference type="EMBL" id="RVW02498.1"/>
    </source>
</evidence>
<gene>
    <name evidence="2" type="ORF">EF834_13115</name>
</gene>
<dbReference type="RefSeq" id="WP_127947636.1">
    <property type="nucleotide sequence ID" value="NZ_RKLN01000004.1"/>
</dbReference>
<keyword evidence="3" id="KW-1185">Reference proteome</keyword>
<feature type="transmembrane region" description="Helical" evidence="1">
    <location>
        <begin position="48"/>
        <end position="69"/>
    </location>
</feature>
<name>A0A3S3ZK03_9NOCA</name>
<evidence type="ECO:0000313" key="3">
    <source>
        <dbReference type="Proteomes" id="UP000284333"/>
    </source>
</evidence>
<sequence>MSDLIHDFGVADRGQRLRRGLQRQKDPLLLMSLSVIPGLITFRVYESIALVVVITVFTAISIAAAAVLFRPR</sequence>
<dbReference type="AlphaFoldDB" id="A0A3S3ZK03"/>
<proteinExistence type="predicted"/>
<protein>
    <submittedName>
        <fullName evidence="2">Uncharacterized protein</fullName>
    </submittedName>
</protein>